<organism evidence="2">
    <name type="scientific">metagenome</name>
    <dbReference type="NCBI Taxonomy" id="256318"/>
    <lineage>
        <taxon>unclassified sequences</taxon>
        <taxon>metagenomes</taxon>
    </lineage>
</organism>
<dbReference type="InterPro" id="IPR012337">
    <property type="entry name" value="RNaseH-like_sf"/>
</dbReference>
<dbReference type="Pfam" id="PF00665">
    <property type="entry name" value="rve"/>
    <property type="match status" value="1"/>
</dbReference>
<dbReference type="GO" id="GO:0015074">
    <property type="term" value="P:DNA integration"/>
    <property type="evidence" value="ECO:0007669"/>
    <property type="project" value="InterPro"/>
</dbReference>
<dbReference type="InterPro" id="IPR036397">
    <property type="entry name" value="RNaseH_sf"/>
</dbReference>
<dbReference type="PANTHER" id="PTHR46889:SF4">
    <property type="entry name" value="TRANSPOSASE INSO FOR INSERTION SEQUENCE ELEMENT IS911B-RELATED"/>
    <property type="match status" value="1"/>
</dbReference>
<sequence length="326" mass="36498">MGFIDTMRAEGFAVESICRVLREQGCQIAARTYRAWKHAGRTVAARTITDAHVVDAVREIAWMTKVDADGVLVRRLSPEGLYGRRKMTAYLRRTTMAECSAGSVDRAMRTLGLSGVRRDKGIRTTIPAKDGTRAGDLLDRDFTAAAPNRTWVTDFTYVRTWAGFSHVAFIVDVYAQRIVAWHAATTKQTDLVMIPLRMALWQRGREGHPTAAGELIHHSDAGSQYTSLRFTEHLALEEIRPSIGSVGDAYDNALMESINGLYKAECIRTTVFHDGPYKTIADVEYATAGWVDWYNNRRLHSTLGNVPPVEYEQAHYAALNREPHPV</sequence>
<dbReference type="NCBIfam" id="NF033516">
    <property type="entry name" value="transpos_IS3"/>
    <property type="match status" value="1"/>
</dbReference>
<dbReference type="Pfam" id="PF13333">
    <property type="entry name" value="rve_2"/>
    <property type="match status" value="1"/>
</dbReference>
<dbReference type="InterPro" id="IPR048020">
    <property type="entry name" value="Transpos_IS3"/>
</dbReference>
<dbReference type="Gene3D" id="3.30.420.10">
    <property type="entry name" value="Ribonuclease H-like superfamily/Ribonuclease H"/>
    <property type="match status" value="1"/>
</dbReference>
<accession>A0A2P2C7Q1</accession>
<proteinExistence type="predicted"/>
<reference evidence="2" key="1">
    <citation type="submission" date="2015-08" db="EMBL/GenBank/DDBJ databases">
        <authorList>
            <person name="Babu N.S."/>
            <person name="Beckwith C.J."/>
            <person name="Beseler K.G."/>
            <person name="Brison A."/>
            <person name="Carone J.V."/>
            <person name="Caskin T.P."/>
            <person name="Diamond M."/>
            <person name="Durham M.E."/>
            <person name="Foxe J.M."/>
            <person name="Go M."/>
            <person name="Henderson B.A."/>
            <person name="Jones I.B."/>
            <person name="McGettigan J.A."/>
            <person name="Micheletti S.J."/>
            <person name="Nasrallah M.E."/>
            <person name="Ortiz D."/>
            <person name="Piller C.R."/>
            <person name="Privatt S.R."/>
            <person name="Schneider S.L."/>
            <person name="Sharp S."/>
            <person name="Smith T.C."/>
            <person name="Stanton J.D."/>
            <person name="Ullery H.E."/>
            <person name="Wilson R.J."/>
            <person name="Serrano M.G."/>
            <person name="Buck G."/>
            <person name="Lee V."/>
            <person name="Wang Y."/>
            <person name="Carvalho R."/>
            <person name="Voegtly L."/>
            <person name="Shi R."/>
            <person name="Duckworth R."/>
            <person name="Johnson A."/>
            <person name="Loviza R."/>
            <person name="Walstead R."/>
            <person name="Shah Z."/>
            <person name="Kiflezghi M."/>
            <person name="Wade K."/>
            <person name="Ball S.L."/>
            <person name="Bradley K.W."/>
            <person name="Asai D.J."/>
            <person name="Bowman C.A."/>
            <person name="Russell D.A."/>
            <person name="Pope W.H."/>
            <person name="Jacobs-Sera D."/>
            <person name="Hendrix R.W."/>
            <person name="Hatfull G.F."/>
        </authorList>
    </citation>
    <scope>NUCLEOTIDE SEQUENCE</scope>
</reference>
<dbReference type="PANTHER" id="PTHR46889">
    <property type="entry name" value="TRANSPOSASE INSF FOR INSERTION SEQUENCE IS3B-RELATED"/>
    <property type="match status" value="1"/>
</dbReference>
<gene>
    <name evidence="2" type="ORF">NOCA2480062</name>
</gene>
<dbReference type="PROSITE" id="PS50994">
    <property type="entry name" value="INTEGRASE"/>
    <property type="match status" value="1"/>
</dbReference>
<dbReference type="SUPFAM" id="SSF53098">
    <property type="entry name" value="Ribonuclease H-like"/>
    <property type="match status" value="1"/>
</dbReference>
<dbReference type="AlphaFoldDB" id="A0A2P2C7Q1"/>
<dbReference type="InterPro" id="IPR001584">
    <property type="entry name" value="Integrase_cat-core"/>
</dbReference>
<dbReference type="GO" id="GO:0003676">
    <property type="term" value="F:nucleic acid binding"/>
    <property type="evidence" value="ECO:0007669"/>
    <property type="project" value="InterPro"/>
</dbReference>
<feature type="domain" description="Integrase catalytic" evidence="1">
    <location>
        <begin position="143"/>
        <end position="315"/>
    </location>
</feature>
<evidence type="ECO:0000313" key="2">
    <source>
        <dbReference type="EMBL" id="CUR58024.1"/>
    </source>
</evidence>
<name>A0A2P2C7Q1_9ZZZZ</name>
<evidence type="ECO:0000259" key="1">
    <source>
        <dbReference type="PROSITE" id="PS50994"/>
    </source>
</evidence>
<dbReference type="InterPro" id="IPR050900">
    <property type="entry name" value="Transposase_IS3/IS150/IS904"/>
</dbReference>
<protein>
    <submittedName>
        <fullName evidence="2">Transposase</fullName>
    </submittedName>
</protein>
<dbReference type="EMBL" id="CZKA01000043">
    <property type="protein sequence ID" value="CUR58024.1"/>
    <property type="molecule type" value="Genomic_DNA"/>
</dbReference>